<comment type="similarity">
    <text evidence="2">Belongs to the FliJ family.</text>
</comment>
<dbReference type="GO" id="GO:0071973">
    <property type="term" value="P:bacterial-type flagellum-dependent cell motility"/>
    <property type="evidence" value="ECO:0007669"/>
    <property type="project" value="InterPro"/>
</dbReference>
<keyword evidence="4" id="KW-0813">Transport</keyword>
<dbReference type="EMBL" id="FPKH01000003">
    <property type="protein sequence ID" value="SFX75391.1"/>
    <property type="molecule type" value="Genomic_DNA"/>
</dbReference>
<keyword evidence="12" id="KW-0282">Flagellum</keyword>
<dbReference type="InterPro" id="IPR012823">
    <property type="entry name" value="Flagell_FliJ"/>
</dbReference>
<dbReference type="Proteomes" id="UP000305681">
    <property type="component" value="Unassembled WGS sequence"/>
</dbReference>
<evidence type="ECO:0000256" key="2">
    <source>
        <dbReference type="ARBA" id="ARBA00010004"/>
    </source>
</evidence>
<dbReference type="GO" id="GO:0005886">
    <property type="term" value="C:plasma membrane"/>
    <property type="evidence" value="ECO:0007669"/>
    <property type="project" value="UniProtKB-SubCell"/>
</dbReference>
<proteinExistence type="inferred from homology"/>
<evidence type="ECO:0000256" key="9">
    <source>
        <dbReference type="ARBA" id="ARBA00023136"/>
    </source>
</evidence>
<dbReference type="Gene3D" id="1.10.287.1700">
    <property type="match status" value="1"/>
</dbReference>
<dbReference type="eggNOG" id="ENOG5033C7B">
    <property type="taxonomic scope" value="Bacteria"/>
</dbReference>
<dbReference type="OrthoDB" id="8596394at2"/>
<keyword evidence="6" id="KW-0145">Chemotaxis</keyword>
<evidence type="ECO:0000313" key="12">
    <source>
        <dbReference type="EMBL" id="TNC72066.1"/>
    </source>
</evidence>
<evidence type="ECO:0000256" key="1">
    <source>
        <dbReference type="ARBA" id="ARBA00004413"/>
    </source>
</evidence>
<evidence type="ECO:0000256" key="5">
    <source>
        <dbReference type="ARBA" id="ARBA00022475"/>
    </source>
</evidence>
<dbReference type="Proteomes" id="UP000182489">
    <property type="component" value="Unassembled WGS sequence"/>
</dbReference>
<keyword evidence="9" id="KW-0472">Membrane</keyword>
<dbReference type="AlphaFoldDB" id="A0A031GGP3"/>
<evidence type="ECO:0000313" key="13">
    <source>
        <dbReference type="Proteomes" id="UP000182489"/>
    </source>
</evidence>
<keyword evidence="10" id="KW-1006">Bacterial flagellum protein export</keyword>
<comment type="caution">
    <text evidence="12">The sequence shown here is derived from an EMBL/GenBank/DDBJ whole genome shotgun (WGS) entry which is preliminary data.</text>
</comment>
<reference evidence="11 13" key="1">
    <citation type="submission" date="2016-11" db="EMBL/GenBank/DDBJ databases">
        <authorList>
            <person name="Varghese N."/>
            <person name="Submissions S."/>
        </authorList>
    </citation>
    <scope>NUCLEOTIDE SEQUENCE [LARGE SCALE GENOMIC DNA]</scope>
    <source>
        <strain evidence="11 13">NFR18</strain>
    </source>
</reference>
<evidence type="ECO:0000256" key="7">
    <source>
        <dbReference type="ARBA" id="ARBA00022795"/>
    </source>
</evidence>
<organism evidence="12 14">
    <name type="scientific">Janthinobacterium lividum</name>
    <dbReference type="NCBI Taxonomy" id="29581"/>
    <lineage>
        <taxon>Bacteria</taxon>
        <taxon>Pseudomonadati</taxon>
        <taxon>Pseudomonadota</taxon>
        <taxon>Betaproteobacteria</taxon>
        <taxon>Burkholderiales</taxon>
        <taxon>Oxalobacteraceae</taxon>
        <taxon>Janthinobacterium</taxon>
    </lineage>
</organism>
<protein>
    <recommendedName>
        <fullName evidence="3">Flagellar FliJ protein</fullName>
    </recommendedName>
</protein>
<gene>
    <name evidence="12" type="ORF">FHI69_26950</name>
    <name evidence="11" type="ORF">SAMN03097694_3080</name>
</gene>
<dbReference type="RefSeq" id="WP_051991901.1">
    <property type="nucleotide sequence ID" value="NZ_FPKH01000003.1"/>
</dbReference>
<evidence type="ECO:0000313" key="14">
    <source>
        <dbReference type="Proteomes" id="UP000305681"/>
    </source>
</evidence>
<keyword evidence="12" id="KW-0966">Cell projection</keyword>
<name>A0A031GGP3_9BURK</name>
<keyword evidence="12" id="KW-0969">Cilium</keyword>
<comment type="subcellular location">
    <subcellularLocation>
        <location evidence="1">Cell membrane</location>
        <topology evidence="1">Peripheral membrane protein</topology>
        <orientation evidence="1">Cytoplasmic side</orientation>
    </subcellularLocation>
</comment>
<evidence type="ECO:0000256" key="10">
    <source>
        <dbReference type="ARBA" id="ARBA00023225"/>
    </source>
</evidence>
<keyword evidence="5" id="KW-1003">Cell membrane</keyword>
<reference evidence="12 14" key="2">
    <citation type="submission" date="2019-06" db="EMBL/GenBank/DDBJ databases">
        <title>Genome sequence of Janthinobacterium lividum UCD_MED1.</title>
        <authorList>
            <person name="De Leon M.E."/>
            <person name="Jospin G."/>
        </authorList>
    </citation>
    <scope>NUCLEOTIDE SEQUENCE [LARGE SCALE GENOMIC DNA]</scope>
    <source>
        <strain evidence="12 14">UCD_MED1</strain>
    </source>
</reference>
<dbReference type="GO" id="GO:0015031">
    <property type="term" value="P:protein transport"/>
    <property type="evidence" value="ECO:0007669"/>
    <property type="project" value="UniProtKB-KW"/>
</dbReference>
<evidence type="ECO:0000313" key="11">
    <source>
        <dbReference type="EMBL" id="SFX75391.1"/>
    </source>
</evidence>
<dbReference type="EMBL" id="VDGE01000018">
    <property type="protein sequence ID" value="TNC72066.1"/>
    <property type="molecule type" value="Genomic_DNA"/>
</dbReference>
<dbReference type="GO" id="GO:0044781">
    <property type="term" value="P:bacterial-type flagellum organization"/>
    <property type="evidence" value="ECO:0007669"/>
    <property type="project" value="UniProtKB-KW"/>
</dbReference>
<evidence type="ECO:0000256" key="6">
    <source>
        <dbReference type="ARBA" id="ARBA00022500"/>
    </source>
</evidence>
<dbReference type="GO" id="GO:0009288">
    <property type="term" value="C:bacterial-type flagellum"/>
    <property type="evidence" value="ECO:0007669"/>
    <property type="project" value="InterPro"/>
</dbReference>
<sequence length="145" mass="16472">MSNAHTIRNLTTLVGLRSTEVERLQSEMAAQTAVRERYQKNLERLTGLYTDSGPSGALPLALSVNCGNFKQAVMQMADQHRTDLHLHEANMAVSQRALNTAWAKREVLDQVLTQKQKHVANEQQRVDAKRQDELATQFWFRGQVK</sequence>
<evidence type="ECO:0000256" key="8">
    <source>
        <dbReference type="ARBA" id="ARBA00022927"/>
    </source>
</evidence>
<evidence type="ECO:0000256" key="4">
    <source>
        <dbReference type="ARBA" id="ARBA00022448"/>
    </source>
</evidence>
<dbReference type="InterPro" id="IPR053716">
    <property type="entry name" value="Flag_assembly_chemotaxis_eff"/>
</dbReference>
<keyword evidence="8" id="KW-0653">Protein transport</keyword>
<dbReference type="Pfam" id="PF02050">
    <property type="entry name" value="FliJ"/>
    <property type="match status" value="1"/>
</dbReference>
<accession>A0A031GGP3</accession>
<keyword evidence="7" id="KW-1005">Bacterial flagellum biogenesis</keyword>
<dbReference type="GO" id="GO:0006935">
    <property type="term" value="P:chemotaxis"/>
    <property type="evidence" value="ECO:0007669"/>
    <property type="project" value="UniProtKB-KW"/>
</dbReference>
<evidence type="ECO:0000256" key="3">
    <source>
        <dbReference type="ARBA" id="ARBA00020392"/>
    </source>
</evidence>